<dbReference type="InterPro" id="IPR005940">
    <property type="entry name" value="Anthranilate_Pribosyl_Tfrase"/>
</dbReference>
<sequence length="343" mass="35718">MSERLKPYLAKVASGLSLTRTEAEDAFSIIMSGEATAAQIGGLLMALRVRGESVDEITGAVTAMRANMTRVKAPEGTVDIVGTGGDNSGTVNISTASAFVLAGCGVPVAKHGNRALSSRSGAADVLAALGVDIELKPEQLSTVIEQAGLVFLFAPNHHAAMRHVGPARKDLGTRTMFNILGPMTNPAGVTRLLIGVFAPEWIEPMALTLRELGTEAAWVVHGEGLDEMTITGETQVAELKNDDIRMFTVTPEEVGLKRADLADIRGGVAADNALRLSALLAGEAGAYRDIVCLNTGGALVVAGRAQDLKEGIAMAQGSIDRGNARAALDRLVTVTQRLGKNAA</sequence>
<dbReference type="Pfam" id="PF00591">
    <property type="entry name" value="Glycos_transf_3"/>
    <property type="match status" value="1"/>
</dbReference>
<dbReference type="EMBL" id="JAXLPB010000002">
    <property type="protein sequence ID" value="MDY8108661.1"/>
    <property type="molecule type" value="Genomic_DNA"/>
</dbReference>
<comment type="pathway">
    <text evidence="5">Amino-acid biosynthesis; L-tryptophan biosynthesis; L-tryptophan from chorismate: step 2/5.</text>
</comment>
<keyword evidence="5" id="KW-0057">Aromatic amino acid biosynthesis</keyword>
<dbReference type="GO" id="GO:0004048">
    <property type="term" value="F:anthranilate phosphoribosyltransferase activity"/>
    <property type="evidence" value="ECO:0007669"/>
    <property type="project" value="UniProtKB-EC"/>
</dbReference>
<comment type="catalytic activity">
    <reaction evidence="5">
        <text>N-(5-phospho-beta-D-ribosyl)anthranilate + diphosphate = 5-phospho-alpha-D-ribose 1-diphosphate + anthranilate</text>
        <dbReference type="Rhea" id="RHEA:11768"/>
        <dbReference type="ChEBI" id="CHEBI:16567"/>
        <dbReference type="ChEBI" id="CHEBI:18277"/>
        <dbReference type="ChEBI" id="CHEBI:33019"/>
        <dbReference type="ChEBI" id="CHEBI:58017"/>
        <dbReference type="EC" id="2.4.2.18"/>
    </reaction>
</comment>
<dbReference type="PANTHER" id="PTHR43285">
    <property type="entry name" value="ANTHRANILATE PHOSPHORIBOSYLTRANSFERASE"/>
    <property type="match status" value="1"/>
</dbReference>
<accession>A0ABU5HZV2</accession>
<keyword evidence="3 5" id="KW-0808">Transferase</keyword>
<dbReference type="InterPro" id="IPR035902">
    <property type="entry name" value="Nuc_phospho_transferase"/>
</dbReference>
<keyword evidence="1 5" id="KW-0028">Amino-acid biosynthesis</keyword>
<evidence type="ECO:0000256" key="2">
    <source>
        <dbReference type="ARBA" id="ARBA00022676"/>
    </source>
</evidence>
<evidence type="ECO:0000313" key="8">
    <source>
        <dbReference type="EMBL" id="MDY8108661.1"/>
    </source>
</evidence>
<feature type="binding site" evidence="5">
    <location>
        <begin position="110"/>
        <end position="118"/>
    </location>
    <ligand>
        <name>5-phospho-alpha-D-ribose 1-diphosphate</name>
        <dbReference type="ChEBI" id="CHEBI:58017"/>
    </ligand>
</feature>
<keyword evidence="4 5" id="KW-0822">Tryptophan biosynthesis</keyword>
<feature type="binding site" evidence="5">
    <location>
        <begin position="92"/>
        <end position="95"/>
    </location>
    <ligand>
        <name>5-phospho-alpha-D-ribose 1-diphosphate</name>
        <dbReference type="ChEBI" id="CHEBI:58017"/>
    </ligand>
</feature>
<evidence type="ECO:0000259" key="6">
    <source>
        <dbReference type="Pfam" id="PF00591"/>
    </source>
</evidence>
<feature type="binding site" evidence="5">
    <location>
        <begin position="85"/>
        <end position="86"/>
    </location>
    <ligand>
        <name>5-phospho-alpha-D-ribose 1-diphosphate</name>
        <dbReference type="ChEBI" id="CHEBI:58017"/>
    </ligand>
</feature>
<feature type="binding site" evidence="5">
    <location>
        <position position="113"/>
    </location>
    <ligand>
        <name>anthranilate</name>
        <dbReference type="ChEBI" id="CHEBI:16567"/>
        <label>1</label>
    </ligand>
</feature>
<feature type="binding site" evidence="5">
    <location>
        <position position="90"/>
    </location>
    <ligand>
        <name>5-phospho-alpha-D-ribose 1-diphosphate</name>
        <dbReference type="ChEBI" id="CHEBI:58017"/>
    </ligand>
</feature>
<keyword evidence="5" id="KW-0479">Metal-binding</keyword>
<feature type="binding site" evidence="5">
    <location>
        <position position="226"/>
    </location>
    <ligand>
        <name>Mg(2+)</name>
        <dbReference type="ChEBI" id="CHEBI:18420"/>
        <label>2</label>
    </ligand>
</feature>
<dbReference type="RefSeq" id="WP_322186139.1">
    <property type="nucleotide sequence ID" value="NZ_JAXLPB010000002.1"/>
</dbReference>
<evidence type="ECO:0000256" key="4">
    <source>
        <dbReference type="ARBA" id="ARBA00022822"/>
    </source>
</evidence>
<feature type="binding site" evidence="5">
    <location>
        <position position="82"/>
    </location>
    <ligand>
        <name>anthranilate</name>
        <dbReference type="ChEBI" id="CHEBI:16567"/>
        <label>1</label>
    </ligand>
</feature>
<keyword evidence="2 5" id="KW-0328">Glycosyltransferase</keyword>
<comment type="cofactor">
    <cofactor evidence="5">
        <name>Mg(2+)</name>
        <dbReference type="ChEBI" id="CHEBI:18420"/>
    </cofactor>
    <text evidence="5">Binds 2 magnesium ions per monomer.</text>
</comment>
<dbReference type="HAMAP" id="MF_00211">
    <property type="entry name" value="TrpD"/>
    <property type="match status" value="1"/>
</dbReference>
<evidence type="ECO:0000256" key="1">
    <source>
        <dbReference type="ARBA" id="ARBA00022605"/>
    </source>
</evidence>
<evidence type="ECO:0000256" key="5">
    <source>
        <dbReference type="HAMAP-Rule" id="MF_00211"/>
    </source>
</evidence>
<keyword evidence="5" id="KW-0460">Magnesium</keyword>
<comment type="subunit">
    <text evidence="5">Homodimer.</text>
</comment>
<feature type="binding site" evidence="5">
    <location>
        <position position="94"/>
    </location>
    <ligand>
        <name>Mg(2+)</name>
        <dbReference type="ChEBI" id="CHEBI:18420"/>
        <label>1</label>
    </ligand>
</feature>
<evidence type="ECO:0000259" key="7">
    <source>
        <dbReference type="Pfam" id="PF02885"/>
    </source>
</evidence>
<feature type="binding site" evidence="5">
    <location>
        <position position="227"/>
    </location>
    <ligand>
        <name>Mg(2+)</name>
        <dbReference type="ChEBI" id="CHEBI:18420"/>
        <label>1</label>
    </ligand>
</feature>
<comment type="similarity">
    <text evidence="5">Belongs to the anthranilate phosphoribosyltransferase family.</text>
</comment>
<dbReference type="SUPFAM" id="SSF52418">
    <property type="entry name" value="Nucleoside phosphorylase/phosphoribosyltransferase catalytic domain"/>
    <property type="match status" value="1"/>
</dbReference>
<feature type="binding site" evidence="5">
    <location>
        <position position="168"/>
    </location>
    <ligand>
        <name>anthranilate</name>
        <dbReference type="ChEBI" id="CHEBI:16567"/>
        <label>2</label>
    </ligand>
</feature>
<organism evidence="8 9">
    <name type="scientific">Fulvimarina uroteuthidis</name>
    <dbReference type="NCBI Taxonomy" id="3098149"/>
    <lineage>
        <taxon>Bacteria</taxon>
        <taxon>Pseudomonadati</taxon>
        <taxon>Pseudomonadota</taxon>
        <taxon>Alphaproteobacteria</taxon>
        <taxon>Hyphomicrobiales</taxon>
        <taxon>Aurantimonadaceae</taxon>
        <taxon>Fulvimarina</taxon>
    </lineage>
</organism>
<keyword evidence="9" id="KW-1185">Reference proteome</keyword>
<dbReference type="InterPro" id="IPR036320">
    <property type="entry name" value="Glycosyl_Trfase_fam3_N_dom_sf"/>
</dbReference>
<dbReference type="InterPro" id="IPR000312">
    <property type="entry name" value="Glycosyl_Trfase_fam3"/>
</dbReference>
<feature type="domain" description="Glycosyl transferase family 3 N-terminal" evidence="7">
    <location>
        <begin position="6"/>
        <end position="67"/>
    </location>
</feature>
<feature type="binding site" evidence="5">
    <location>
        <position position="227"/>
    </location>
    <ligand>
        <name>Mg(2+)</name>
        <dbReference type="ChEBI" id="CHEBI:18420"/>
        <label>2</label>
    </ligand>
</feature>
<dbReference type="Gene3D" id="1.20.970.10">
    <property type="entry name" value="Transferase, Pyrimidine Nucleoside Phosphorylase, Chain C"/>
    <property type="match status" value="1"/>
</dbReference>
<comment type="function">
    <text evidence="5">Catalyzes the transfer of the phosphoribosyl group of 5-phosphorylribose-1-pyrophosphate (PRPP) to anthranilate to yield N-(5'-phosphoribosyl)-anthranilate (PRA).</text>
</comment>
<dbReference type="PANTHER" id="PTHR43285:SF2">
    <property type="entry name" value="ANTHRANILATE PHOSPHORIBOSYLTRANSFERASE"/>
    <property type="match status" value="1"/>
</dbReference>
<dbReference type="SUPFAM" id="SSF47648">
    <property type="entry name" value="Nucleoside phosphorylase/phosphoribosyltransferase N-terminal domain"/>
    <property type="match status" value="1"/>
</dbReference>
<gene>
    <name evidence="5 8" type="primary">trpD</name>
    <name evidence="8" type="ORF">U0C82_05775</name>
</gene>
<dbReference type="Gene3D" id="3.40.1030.10">
    <property type="entry name" value="Nucleoside phosphorylase/phosphoribosyltransferase catalytic domain"/>
    <property type="match status" value="1"/>
</dbReference>
<dbReference type="Pfam" id="PF02885">
    <property type="entry name" value="Glycos_trans_3N"/>
    <property type="match status" value="1"/>
</dbReference>
<feature type="binding site" evidence="5">
    <location>
        <position position="122"/>
    </location>
    <ligand>
        <name>5-phospho-alpha-D-ribose 1-diphosphate</name>
        <dbReference type="ChEBI" id="CHEBI:58017"/>
    </ligand>
</feature>
<protein>
    <recommendedName>
        <fullName evidence="5">Anthranilate phosphoribosyltransferase</fullName>
        <ecNumber evidence="5">2.4.2.18</ecNumber>
    </recommendedName>
</protein>
<dbReference type="NCBIfam" id="TIGR01245">
    <property type="entry name" value="trpD"/>
    <property type="match status" value="1"/>
</dbReference>
<proteinExistence type="inferred from homology"/>
<dbReference type="Proteomes" id="UP001294412">
    <property type="component" value="Unassembled WGS sequence"/>
</dbReference>
<dbReference type="InterPro" id="IPR017459">
    <property type="entry name" value="Glycosyl_Trfase_fam3_N_dom"/>
</dbReference>
<comment type="caution">
    <text evidence="5">Lacks conserved residue(s) required for the propagation of feature annotation.</text>
</comment>
<feature type="domain" description="Glycosyl transferase family 3" evidence="6">
    <location>
        <begin position="77"/>
        <end position="324"/>
    </location>
</feature>
<name>A0ABU5HZV2_9HYPH</name>
<dbReference type="EC" id="2.4.2.18" evidence="5"/>
<reference evidence="8 9" key="1">
    <citation type="submission" date="2023-12" db="EMBL/GenBank/DDBJ databases">
        <title>Description of Novel Strain Fulvimarina sp. 2208YS6-2-32 isolated from Uroteuthis (Photololigo) edulis.</title>
        <authorList>
            <person name="Park J.-S."/>
        </authorList>
    </citation>
    <scope>NUCLEOTIDE SEQUENCE [LARGE SCALE GENOMIC DNA]</scope>
    <source>
        <strain evidence="8 9">2208YS6-2-32</strain>
    </source>
</reference>
<comment type="caution">
    <text evidence="8">The sequence shown here is derived from an EMBL/GenBank/DDBJ whole genome shotgun (WGS) entry which is preliminary data.</text>
</comment>
<evidence type="ECO:0000313" key="9">
    <source>
        <dbReference type="Proteomes" id="UP001294412"/>
    </source>
</evidence>
<feature type="binding site" evidence="5">
    <location>
        <position position="82"/>
    </location>
    <ligand>
        <name>5-phospho-alpha-D-ribose 1-diphosphate</name>
        <dbReference type="ChEBI" id="CHEBI:58017"/>
    </ligand>
</feature>
<evidence type="ECO:0000256" key="3">
    <source>
        <dbReference type="ARBA" id="ARBA00022679"/>
    </source>
</evidence>